<gene>
    <name evidence="5" type="ORF">C8D88_12817</name>
</gene>
<dbReference type="Pfam" id="PF16197">
    <property type="entry name" value="KAsynt_C_assoc"/>
    <property type="match status" value="1"/>
</dbReference>
<dbReference type="InterPro" id="IPR032821">
    <property type="entry name" value="PKS_assoc"/>
</dbReference>
<dbReference type="Proteomes" id="UP000246005">
    <property type="component" value="Unassembled WGS sequence"/>
</dbReference>
<feature type="domain" description="Ketosynthase family 3 (KS3)" evidence="4">
    <location>
        <begin position="3"/>
        <end position="445"/>
    </location>
</feature>
<dbReference type="SMART" id="SM00825">
    <property type="entry name" value="PKS_KS"/>
    <property type="match status" value="1"/>
</dbReference>
<comment type="similarity">
    <text evidence="3">Belongs to the thiolase-like superfamily. Beta-ketoacyl-ACP synthases family.</text>
</comment>
<dbReference type="RefSeq" id="WP_109642872.1">
    <property type="nucleotide sequence ID" value="NZ_QGHB01000028.1"/>
</dbReference>
<dbReference type="Gene3D" id="3.40.47.10">
    <property type="match status" value="2"/>
</dbReference>
<name>A0A316HJY3_9PSEU</name>
<protein>
    <submittedName>
        <fullName evidence="5">Beta-ketoacyl synthase-like protein</fullName>
    </submittedName>
</protein>
<dbReference type="SUPFAM" id="SSF53901">
    <property type="entry name" value="Thiolase-like"/>
    <property type="match status" value="2"/>
</dbReference>
<dbReference type="InterPro" id="IPR016039">
    <property type="entry name" value="Thiolase-like"/>
</dbReference>
<evidence type="ECO:0000313" key="6">
    <source>
        <dbReference type="Proteomes" id="UP000246005"/>
    </source>
</evidence>
<proteinExistence type="inferred from homology"/>
<keyword evidence="3" id="KW-0808">Transferase</keyword>
<dbReference type="GO" id="GO:0006633">
    <property type="term" value="P:fatty acid biosynthetic process"/>
    <property type="evidence" value="ECO:0007669"/>
    <property type="project" value="TreeGrafter"/>
</dbReference>
<comment type="caution">
    <text evidence="5">The sequence shown here is derived from an EMBL/GenBank/DDBJ whole genome shotgun (WGS) entry which is preliminary data.</text>
</comment>
<dbReference type="InterPro" id="IPR050091">
    <property type="entry name" value="PKS_NRPS_Biosynth_Enz"/>
</dbReference>
<evidence type="ECO:0000256" key="2">
    <source>
        <dbReference type="ARBA" id="ARBA00022553"/>
    </source>
</evidence>
<sequence length="707" mass="75661">MIDDTIAIVGMGMVVPGANSPEEFWNLLVEGADIFTLPSPDRWNTDHFSSDDPSVPDKSRQQRAGFITDFQPHALLRAELKNRHGSPWDFNALWLRHSLYQALEHVTRRETDRFAYTIGCTPDGSQHLEQALVLGAVQRELERHGLGESVAAKALAKHLGDDSVEPGVLPLHRAVAASCDGVLPDNTNVRLVDTACSSSLYTMDIGMRDLLTGDCDIAVCGGSFVATPSTSVLFDKLNGLSRSGAVHALDTEADGTLFTDSAALLVLKRLDRAVADGDQILATVAGLGTGADGKGRAVYAPSSKGQARGIRLALDRAGVRPEEVDAIIAHATGTPAGDRCEFLGLREHYNDVAIPVVSNKALVGHTAWAAGAVSVIHAVLALRHDLFPAQYGFRSAPEAFGLDETKLSVPHEHVPLPKKGNGQPRVIAVSSFGFGGTNAHLLLREHVAGGTTHSGYGPVVDDDLVIAAWSSTLPTAGKVCFGREYPMPSLEKLLLPRTTLPHLDRAQLMLVDCMQDLDPVVRKAFGRNPDSTGVIVGHTGPTQHAVLANLRIYFDDVRQTLVGADGSDAVLAFTEHLRELVESCAEPSTKDTYAGKMPNILAARLSNHFDLHGPTITVDDGDRSLVAAFALAERYLRFGDLDFVLVGAASGNSCPEWHALFAGTTDDIGDRPVQEGAVLFALTRLSVAEREDLPVLAGVDLMREISS</sequence>
<organism evidence="5 6">
    <name type="scientific">Lentzea atacamensis</name>
    <dbReference type="NCBI Taxonomy" id="531938"/>
    <lineage>
        <taxon>Bacteria</taxon>
        <taxon>Bacillati</taxon>
        <taxon>Actinomycetota</taxon>
        <taxon>Actinomycetes</taxon>
        <taxon>Pseudonocardiales</taxon>
        <taxon>Pseudonocardiaceae</taxon>
        <taxon>Lentzea</taxon>
    </lineage>
</organism>
<dbReference type="EMBL" id="QGHB01000028">
    <property type="protein sequence ID" value="PWK78555.1"/>
    <property type="molecule type" value="Genomic_DNA"/>
</dbReference>
<dbReference type="PROSITE" id="PS52004">
    <property type="entry name" value="KS3_2"/>
    <property type="match status" value="1"/>
</dbReference>
<dbReference type="PANTHER" id="PTHR43775">
    <property type="entry name" value="FATTY ACID SYNTHASE"/>
    <property type="match status" value="1"/>
</dbReference>
<dbReference type="InterPro" id="IPR014031">
    <property type="entry name" value="Ketoacyl_synth_C"/>
</dbReference>
<evidence type="ECO:0000313" key="5">
    <source>
        <dbReference type="EMBL" id="PWK78555.1"/>
    </source>
</evidence>
<dbReference type="GO" id="GO:0004312">
    <property type="term" value="F:fatty acid synthase activity"/>
    <property type="evidence" value="ECO:0007669"/>
    <property type="project" value="TreeGrafter"/>
</dbReference>
<evidence type="ECO:0000256" key="1">
    <source>
        <dbReference type="ARBA" id="ARBA00022450"/>
    </source>
</evidence>
<dbReference type="CDD" id="cd00833">
    <property type="entry name" value="PKS"/>
    <property type="match status" value="1"/>
</dbReference>
<dbReference type="InterPro" id="IPR020841">
    <property type="entry name" value="PKS_Beta-ketoAc_synthase_dom"/>
</dbReference>
<accession>A0A316HJY3</accession>
<keyword evidence="2" id="KW-0597">Phosphoprotein</keyword>
<dbReference type="Pfam" id="PF02801">
    <property type="entry name" value="Ketoacyl-synt_C"/>
    <property type="match status" value="1"/>
</dbReference>
<dbReference type="AlphaFoldDB" id="A0A316HJY3"/>
<dbReference type="InterPro" id="IPR014030">
    <property type="entry name" value="Ketoacyl_synth_N"/>
</dbReference>
<keyword evidence="1" id="KW-0596">Phosphopantetheine</keyword>
<dbReference type="Pfam" id="PF00109">
    <property type="entry name" value="ketoacyl-synt"/>
    <property type="match status" value="2"/>
</dbReference>
<evidence type="ECO:0000256" key="3">
    <source>
        <dbReference type="RuleBase" id="RU003694"/>
    </source>
</evidence>
<reference evidence="5 6" key="1">
    <citation type="submission" date="2018-05" db="EMBL/GenBank/DDBJ databases">
        <title>Genomic Encyclopedia of Type Strains, Phase IV (KMG-IV): sequencing the most valuable type-strain genomes for metagenomic binning, comparative biology and taxonomic classification.</title>
        <authorList>
            <person name="Goeker M."/>
        </authorList>
    </citation>
    <scope>NUCLEOTIDE SEQUENCE [LARGE SCALE GENOMIC DNA]</scope>
    <source>
        <strain evidence="5 6">DSM 45480</strain>
    </source>
</reference>
<evidence type="ECO:0000259" key="4">
    <source>
        <dbReference type="PROSITE" id="PS52004"/>
    </source>
</evidence>
<dbReference type="PANTHER" id="PTHR43775:SF37">
    <property type="entry name" value="SI:DKEY-61P9.11"/>
    <property type="match status" value="1"/>
</dbReference>